<dbReference type="RefSeq" id="WP_213125437.1">
    <property type="nucleotide sequence ID" value="NZ_JAGYPG010000002.1"/>
</dbReference>
<sequence>MNDKKLKIKITEDGKIFAETIGIKGKECMEYIEILEELLDAQTIDSAYTAEYYEIERRTTLQNKQQVIKGE</sequence>
<gene>
    <name evidence="1" type="ORF">KHA97_14615</name>
</gene>
<reference evidence="1 2" key="1">
    <citation type="submission" date="2021-05" db="EMBL/GenBank/DDBJ databases">
        <title>Novel Bacillus species.</title>
        <authorList>
            <person name="Liu G."/>
        </authorList>
    </citation>
    <scope>NUCLEOTIDE SEQUENCE [LARGE SCALE GENOMIC DNA]</scope>
    <source>
        <strain evidence="2">FJAT-49780</strain>
    </source>
</reference>
<evidence type="ECO:0000313" key="1">
    <source>
        <dbReference type="EMBL" id="MBS4196298.1"/>
    </source>
</evidence>
<accession>A0A942TEM8</accession>
<dbReference type="Pfam" id="PF11211">
    <property type="entry name" value="DUF2997"/>
    <property type="match status" value="1"/>
</dbReference>
<proteinExistence type="predicted"/>
<protein>
    <submittedName>
        <fullName evidence="1">DUF2997 domain-containing protein</fullName>
    </submittedName>
</protein>
<dbReference type="Proteomes" id="UP000681414">
    <property type="component" value="Unassembled WGS sequence"/>
</dbReference>
<evidence type="ECO:0000313" key="2">
    <source>
        <dbReference type="Proteomes" id="UP000681414"/>
    </source>
</evidence>
<dbReference type="EMBL" id="JAGYPG010000002">
    <property type="protein sequence ID" value="MBS4196298.1"/>
    <property type="molecule type" value="Genomic_DNA"/>
</dbReference>
<name>A0A942TEM8_9BACI</name>
<dbReference type="AlphaFoldDB" id="A0A942TEM8"/>
<comment type="caution">
    <text evidence="1">The sequence shown here is derived from an EMBL/GenBank/DDBJ whole genome shotgun (WGS) entry which is preliminary data.</text>
</comment>
<dbReference type="InterPro" id="IPR021375">
    <property type="entry name" value="DUF2997"/>
</dbReference>
<keyword evidence="2" id="KW-1185">Reference proteome</keyword>
<organism evidence="1 2">
    <name type="scientific">Lederbergia citri</name>
    <dbReference type="NCBI Taxonomy" id="2833580"/>
    <lineage>
        <taxon>Bacteria</taxon>
        <taxon>Bacillati</taxon>
        <taxon>Bacillota</taxon>
        <taxon>Bacilli</taxon>
        <taxon>Bacillales</taxon>
        <taxon>Bacillaceae</taxon>
        <taxon>Lederbergia</taxon>
    </lineage>
</organism>